<sequence length="118" mass="12833">MYEIKQGADREVVGQTGGDLALVRAGGTNFQLEFEDVTDNVVTTVSEGRNANSDMVQEVIQTELTNAECDQPEGKIAAGKLPTTAQRRLAIAEADERAMAASRENFHQDVNENAFFAQ</sequence>
<evidence type="ECO:0000313" key="2">
    <source>
        <dbReference type="Proteomes" id="UP001231189"/>
    </source>
</evidence>
<name>A0AAD8QKC6_LOLMU</name>
<protein>
    <submittedName>
        <fullName evidence="1">Uncharacterized protein</fullName>
    </submittedName>
</protein>
<accession>A0AAD8QKC6</accession>
<dbReference type="AlphaFoldDB" id="A0AAD8QKC6"/>
<comment type="caution">
    <text evidence="1">The sequence shown here is derived from an EMBL/GenBank/DDBJ whole genome shotgun (WGS) entry which is preliminary data.</text>
</comment>
<keyword evidence="2" id="KW-1185">Reference proteome</keyword>
<dbReference type="EMBL" id="JAUUTY010000007">
    <property type="protein sequence ID" value="KAK1603761.1"/>
    <property type="molecule type" value="Genomic_DNA"/>
</dbReference>
<dbReference type="Proteomes" id="UP001231189">
    <property type="component" value="Unassembled WGS sequence"/>
</dbReference>
<gene>
    <name evidence="1" type="ORF">QYE76_027434</name>
</gene>
<proteinExistence type="predicted"/>
<organism evidence="1 2">
    <name type="scientific">Lolium multiflorum</name>
    <name type="common">Italian ryegrass</name>
    <name type="synonym">Lolium perenne subsp. multiflorum</name>
    <dbReference type="NCBI Taxonomy" id="4521"/>
    <lineage>
        <taxon>Eukaryota</taxon>
        <taxon>Viridiplantae</taxon>
        <taxon>Streptophyta</taxon>
        <taxon>Embryophyta</taxon>
        <taxon>Tracheophyta</taxon>
        <taxon>Spermatophyta</taxon>
        <taxon>Magnoliopsida</taxon>
        <taxon>Liliopsida</taxon>
        <taxon>Poales</taxon>
        <taxon>Poaceae</taxon>
        <taxon>BOP clade</taxon>
        <taxon>Pooideae</taxon>
        <taxon>Poodae</taxon>
        <taxon>Poeae</taxon>
        <taxon>Poeae Chloroplast Group 2 (Poeae type)</taxon>
        <taxon>Loliodinae</taxon>
        <taxon>Loliinae</taxon>
        <taxon>Lolium</taxon>
    </lineage>
</organism>
<reference evidence="1" key="1">
    <citation type="submission" date="2023-07" db="EMBL/GenBank/DDBJ databases">
        <title>A chromosome-level genome assembly of Lolium multiflorum.</title>
        <authorList>
            <person name="Chen Y."/>
            <person name="Copetti D."/>
            <person name="Kolliker R."/>
            <person name="Studer B."/>
        </authorList>
    </citation>
    <scope>NUCLEOTIDE SEQUENCE</scope>
    <source>
        <strain evidence="1">02402/16</strain>
        <tissue evidence="1">Leaf</tissue>
    </source>
</reference>
<evidence type="ECO:0000313" key="1">
    <source>
        <dbReference type="EMBL" id="KAK1603761.1"/>
    </source>
</evidence>